<sequence>MWSASGISAVGDGMRDAALPLLAATLSDSPSAVALVKGAAALPWLIMSLHAGVIADRSDRRRLMWTIDFGRGAIVLGFAAWALLSSPPLAALAVLAFALGCGETIFSNAATSALPDVVRADQLDAANGRMQGSVILGANLGGPLLGTALFALAAWAPFTVDGTSFLVAAVLVTFTGQSGKVAPRADRRPMATEIREGVRWLLASPEVRLLTVVSTLGAMAFFMANTMMVLLVTRTLDAPVTAFGVVLAAAAVGGTAASMLAGRISRRIDRSARIALGFGLMGSCWVLLGLSSSWLLVAAISTGTGFGVVLWNVQATSLRQQAVPKELLGRVNSCYMLISRLGIIVGTALSGWIAGVTSIRVPIVLGGAVLLLCLLLVPRLARIEAAPAAVPGQGGPAPAERTGSTD</sequence>
<dbReference type="InterPro" id="IPR036259">
    <property type="entry name" value="MFS_trans_sf"/>
</dbReference>
<evidence type="ECO:0000256" key="2">
    <source>
        <dbReference type="ARBA" id="ARBA00022448"/>
    </source>
</evidence>
<feature type="transmembrane region" description="Helical" evidence="7">
    <location>
        <begin position="32"/>
        <end position="51"/>
    </location>
</feature>
<evidence type="ECO:0000256" key="3">
    <source>
        <dbReference type="ARBA" id="ARBA00022475"/>
    </source>
</evidence>
<dbReference type="GO" id="GO:0005886">
    <property type="term" value="C:plasma membrane"/>
    <property type="evidence" value="ECO:0007669"/>
    <property type="project" value="UniProtKB-SubCell"/>
</dbReference>
<dbReference type="CDD" id="cd06173">
    <property type="entry name" value="MFS_MefA_like"/>
    <property type="match status" value="1"/>
</dbReference>
<comment type="caution">
    <text evidence="9">The sequence shown here is derived from an EMBL/GenBank/DDBJ whole genome shotgun (WGS) entry which is preliminary data.</text>
</comment>
<dbReference type="AlphaFoldDB" id="A0A0F2TIA0"/>
<evidence type="ECO:0000256" key="6">
    <source>
        <dbReference type="ARBA" id="ARBA00023136"/>
    </source>
</evidence>
<evidence type="ECO:0000256" key="1">
    <source>
        <dbReference type="ARBA" id="ARBA00004651"/>
    </source>
</evidence>
<dbReference type="InterPro" id="IPR020846">
    <property type="entry name" value="MFS_dom"/>
</dbReference>
<feature type="transmembrane region" description="Helical" evidence="7">
    <location>
        <begin position="294"/>
        <end position="313"/>
    </location>
</feature>
<feature type="transmembrane region" description="Helical" evidence="7">
    <location>
        <begin position="238"/>
        <end position="260"/>
    </location>
</feature>
<evidence type="ECO:0000256" key="7">
    <source>
        <dbReference type="SAM" id="Phobius"/>
    </source>
</evidence>
<organism evidence="9 10">
    <name type="scientific">Streptomyces rubellomurinus (strain ATCC 31215)</name>
    <dbReference type="NCBI Taxonomy" id="359131"/>
    <lineage>
        <taxon>Bacteria</taxon>
        <taxon>Bacillati</taxon>
        <taxon>Actinomycetota</taxon>
        <taxon>Actinomycetes</taxon>
        <taxon>Kitasatosporales</taxon>
        <taxon>Streptomycetaceae</taxon>
        <taxon>Streptomyces</taxon>
    </lineage>
</organism>
<keyword evidence="10" id="KW-1185">Reference proteome</keyword>
<gene>
    <name evidence="9" type="ORF">VM95_05545</name>
</gene>
<keyword evidence="2" id="KW-0813">Transport</keyword>
<dbReference type="PATRIC" id="fig|359131.3.peg.6192"/>
<dbReference type="Gene3D" id="1.20.1250.20">
    <property type="entry name" value="MFS general substrate transporter like domains"/>
    <property type="match status" value="1"/>
</dbReference>
<comment type="subcellular location">
    <subcellularLocation>
        <location evidence="1">Cell membrane</location>
        <topology evidence="1">Multi-pass membrane protein</topology>
    </subcellularLocation>
</comment>
<dbReference type="EMBL" id="JZKH01000007">
    <property type="protein sequence ID" value="KJS62953.1"/>
    <property type="molecule type" value="Genomic_DNA"/>
</dbReference>
<dbReference type="Pfam" id="PF05977">
    <property type="entry name" value="MFS_3"/>
    <property type="match status" value="1"/>
</dbReference>
<name>A0A0F2TIA0_STRR3</name>
<dbReference type="PANTHER" id="PTHR23513:SF6">
    <property type="entry name" value="MAJOR FACILITATOR SUPERFAMILY ASSOCIATED DOMAIN-CONTAINING PROTEIN"/>
    <property type="match status" value="1"/>
</dbReference>
<feature type="domain" description="Major facilitator superfamily (MFS) profile" evidence="8">
    <location>
        <begin position="1"/>
        <end position="385"/>
    </location>
</feature>
<keyword evidence="3" id="KW-1003">Cell membrane</keyword>
<feature type="transmembrane region" description="Helical" evidence="7">
    <location>
        <begin position="334"/>
        <end position="353"/>
    </location>
</feature>
<feature type="transmembrane region" description="Helical" evidence="7">
    <location>
        <begin position="272"/>
        <end position="288"/>
    </location>
</feature>
<dbReference type="SUPFAM" id="SSF103473">
    <property type="entry name" value="MFS general substrate transporter"/>
    <property type="match status" value="1"/>
</dbReference>
<protein>
    <recommendedName>
        <fullName evidence="8">Major facilitator superfamily (MFS) profile domain-containing protein</fullName>
    </recommendedName>
</protein>
<evidence type="ECO:0000256" key="5">
    <source>
        <dbReference type="ARBA" id="ARBA00022989"/>
    </source>
</evidence>
<evidence type="ECO:0000256" key="4">
    <source>
        <dbReference type="ARBA" id="ARBA00022692"/>
    </source>
</evidence>
<keyword evidence="6 7" id="KW-0472">Membrane</keyword>
<dbReference type="PROSITE" id="PS50850">
    <property type="entry name" value="MFS"/>
    <property type="match status" value="1"/>
</dbReference>
<keyword evidence="5 7" id="KW-1133">Transmembrane helix</keyword>
<feature type="transmembrane region" description="Helical" evidence="7">
    <location>
        <begin position="359"/>
        <end position="377"/>
    </location>
</feature>
<feature type="transmembrane region" description="Helical" evidence="7">
    <location>
        <begin position="209"/>
        <end position="232"/>
    </location>
</feature>
<evidence type="ECO:0000313" key="9">
    <source>
        <dbReference type="EMBL" id="KJS62953.1"/>
    </source>
</evidence>
<dbReference type="Proteomes" id="UP000033699">
    <property type="component" value="Unassembled WGS sequence"/>
</dbReference>
<dbReference type="InterPro" id="IPR010290">
    <property type="entry name" value="TM_effector"/>
</dbReference>
<keyword evidence="4 7" id="KW-0812">Transmembrane</keyword>
<reference evidence="9 10" key="1">
    <citation type="submission" date="2015-02" db="EMBL/GenBank/DDBJ databases">
        <authorList>
            <person name="Ju K.-S."/>
            <person name="Doroghazi J.R."/>
            <person name="Metcalf W."/>
        </authorList>
    </citation>
    <scope>NUCLEOTIDE SEQUENCE [LARGE SCALE GENOMIC DNA]</scope>
    <source>
        <strain evidence="9 10">ATCC 31215</strain>
    </source>
</reference>
<evidence type="ECO:0000313" key="10">
    <source>
        <dbReference type="Proteomes" id="UP000033699"/>
    </source>
</evidence>
<feature type="transmembrane region" description="Helical" evidence="7">
    <location>
        <begin position="162"/>
        <end position="182"/>
    </location>
</feature>
<dbReference type="PANTHER" id="PTHR23513">
    <property type="entry name" value="INTEGRAL MEMBRANE EFFLUX PROTEIN-RELATED"/>
    <property type="match status" value="1"/>
</dbReference>
<dbReference type="GO" id="GO:0022857">
    <property type="term" value="F:transmembrane transporter activity"/>
    <property type="evidence" value="ECO:0007669"/>
    <property type="project" value="InterPro"/>
</dbReference>
<proteinExistence type="predicted"/>
<evidence type="ECO:0000259" key="8">
    <source>
        <dbReference type="PROSITE" id="PS50850"/>
    </source>
</evidence>
<accession>A0A0F2TIA0</accession>